<proteinExistence type="predicted"/>
<dbReference type="Proteomes" id="UP001519921">
    <property type="component" value="Unassembled WGS sequence"/>
</dbReference>
<dbReference type="InterPro" id="IPR001853">
    <property type="entry name" value="DSBA-like_thioredoxin_dom"/>
</dbReference>
<evidence type="ECO:0000313" key="2">
    <source>
        <dbReference type="EMBL" id="MBW6410803.1"/>
    </source>
</evidence>
<feature type="domain" description="DSBA-like thioredoxin" evidence="1">
    <location>
        <begin position="5"/>
        <end position="193"/>
    </location>
</feature>
<dbReference type="EMBL" id="JAHXPT010000009">
    <property type="protein sequence ID" value="MBW6410803.1"/>
    <property type="molecule type" value="Genomic_DNA"/>
</dbReference>
<name>A0ABS7ARW2_9CLOT</name>
<protein>
    <submittedName>
        <fullName evidence="2">DsbA family protein</fullName>
    </submittedName>
</protein>
<evidence type="ECO:0000259" key="1">
    <source>
        <dbReference type="Pfam" id="PF01323"/>
    </source>
</evidence>
<gene>
    <name evidence="2" type="ORF">KYD98_11930</name>
</gene>
<dbReference type="RefSeq" id="WP_219780263.1">
    <property type="nucleotide sequence ID" value="NZ_JAHXPT010000009.1"/>
</dbReference>
<dbReference type="SUPFAM" id="SSF52833">
    <property type="entry name" value="Thioredoxin-like"/>
    <property type="match status" value="1"/>
</dbReference>
<dbReference type="Gene3D" id="3.40.30.10">
    <property type="entry name" value="Glutaredoxin"/>
    <property type="match status" value="1"/>
</dbReference>
<dbReference type="InterPro" id="IPR011767">
    <property type="entry name" value="GLR_AS"/>
</dbReference>
<keyword evidence="3" id="KW-1185">Reference proteome</keyword>
<comment type="caution">
    <text evidence="2">The sequence shown here is derived from an EMBL/GenBank/DDBJ whole genome shotgun (WGS) entry which is preliminary data.</text>
</comment>
<dbReference type="Pfam" id="PF01323">
    <property type="entry name" value="DSBA"/>
    <property type="match status" value="1"/>
</dbReference>
<dbReference type="PANTHER" id="PTHR13887">
    <property type="entry name" value="GLUTATHIONE S-TRANSFERASE KAPPA"/>
    <property type="match status" value="1"/>
</dbReference>
<organism evidence="2 3">
    <name type="scientific">Clostridium weizhouense</name>
    <dbReference type="NCBI Taxonomy" id="2859781"/>
    <lineage>
        <taxon>Bacteria</taxon>
        <taxon>Bacillati</taxon>
        <taxon>Bacillota</taxon>
        <taxon>Clostridia</taxon>
        <taxon>Eubacteriales</taxon>
        <taxon>Clostridiaceae</taxon>
        <taxon>Clostridium</taxon>
    </lineage>
</organism>
<dbReference type="PROSITE" id="PS00195">
    <property type="entry name" value="GLUTAREDOXIN_1"/>
    <property type="match status" value="1"/>
</dbReference>
<dbReference type="PANTHER" id="PTHR13887:SF33">
    <property type="entry name" value="ISOMERASE"/>
    <property type="match status" value="1"/>
</dbReference>
<evidence type="ECO:0000313" key="3">
    <source>
        <dbReference type="Proteomes" id="UP001519921"/>
    </source>
</evidence>
<reference evidence="2 3" key="1">
    <citation type="submission" date="2021-07" db="EMBL/GenBank/DDBJ databases">
        <title>Clostridium weizhouense sp. nov., an anaerobic bacterium isolated from activated sludge of Petroleum wastewater.</title>
        <authorList>
            <person name="Li Q."/>
        </authorList>
    </citation>
    <scope>NUCLEOTIDE SEQUENCE [LARGE SCALE GENOMIC DNA]</scope>
    <source>
        <strain evidence="2 3">YB-6</strain>
    </source>
</reference>
<accession>A0ABS7ARW2</accession>
<dbReference type="InterPro" id="IPR036249">
    <property type="entry name" value="Thioredoxin-like_sf"/>
</dbReference>
<sequence>MSLNIKVYFDFVCPFCFLAEETLSQVIKGKDINIQWMPFELRPEPSERIDPWNDPLKLNSWNNFIKPMADKLGINMKLPKLSPHPYTNLAFQGYHYANELGKGDEYIRKVFKGFFEDELDIGKAEVLSNLAEQVGINKEEFIEVLNAKKYKGKQEEALKQAYEKADITAVPTIMIGKEIIQGNTSKENLKKIIDKQLI</sequence>